<evidence type="ECO:0000256" key="3">
    <source>
        <dbReference type="ARBA" id="ARBA00022722"/>
    </source>
</evidence>
<evidence type="ECO:0000259" key="8">
    <source>
        <dbReference type="Pfam" id="PF01850"/>
    </source>
</evidence>
<evidence type="ECO:0000256" key="1">
    <source>
        <dbReference type="ARBA" id="ARBA00001946"/>
    </source>
</evidence>
<gene>
    <name evidence="9" type="ORF">ABWT76_004584</name>
</gene>
<dbReference type="GO" id="GO:0004518">
    <property type="term" value="F:nuclease activity"/>
    <property type="evidence" value="ECO:0007669"/>
    <property type="project" value="UniProtKB-KW"/>
</dbReference>
<sequence>MNSILIDTDLLIDLANNDSIAKERLVKESQKFLLTISIITELELIVGCRNKQELEALDKFLRQFSIFQLNREISTKAEELMRSYYLSHGLLIADALIAATAIENQIPLLSKNQRDYRFISELNLLKYP</sequence>
<dbReference type="EMBL" id="CP159837">
    <property type="protein sequence ID" value="XCM35872.1"/>
    <property type="molecule type" value="Genomic_DNA"/>
</dbReference>
<evidence type="ECO:0000256" key="5">
    <source>
        <dbReference type="ARBA" id="ARBA00022801"/>
    </source>
</evidence>
<keyword evidence="5" id="KW-0378">Hydrolase</keyword>
<dbReference type="InterPro" id="IPR002716">
    <property type="entry name" value="PIN_dom"/>
</dbReference>
<evidence type="ECO:0000256" key="2">
    <source>
        <dbReference type="ARBA" id="ARBA00022649"/>
    </source>
</evidence>
<dbReference type="InterPro" id="IPR050556">
    <property type="entry name" value="Type_II_TA_system_RNase"/>
</dbReference>
<keyword evidence="3" id="KW-0540">Nuclease</keyword>
<keyword evidence="2" id="KW-1277">Toxin-antitoxin system</keyword>
<proteinExistence type="inferred from homology"/>
<dbReference type="PANTHER" id="PTHR33653">
    <property type="entry name" value="RIBONUCLEASE VAPC2"/>
    <property type="match status" value="1"/>
</dbReference>
<evidence type="ECO:0000256" key="4">
    <source>
        <dbReference type="ARBA" id="ARBA00022723"/>
    </source>
</evidence>
<evidence type="ECO:0000256" key="7">
    <source>
        <dbReference type="ARBA" id="ARBA00038093"/>
    </source>
</evidence>
<protein>
    <submittedName>
        <fullName evidence="9">Type II toxin-antitoxin system VapC family toxin</fullName>
    </submittedName>
</protein>
<evidence type="ECO:0000256" key="6">
    <source>
        <dbReference type="ARBA" id="ARBA00022842"/>
    </source>
</evidence>
<organism evidence="9">
    <name type="scientific">Planktothricoides raciborskii GIHE-MW2</name>
    <dbReference type="NCBI Taxonomy" id="2792601"/>
    <lineage>
        <taxon>Bacteria</taxon>
        <taxon>Bacillati</taxon>
        <taxon>Cyanobacteriota</taxon>
        <taxon>Cyanophyceae</taxon>
        <taxon>Oscillatoriophycideae</taxon>
        <taxon>Oscillatoriales</taxon>
        <taxon>Oscillatoriaceae</taxon>
        <taxon>Planktothricoides</taxon>
    </lineage>
</organism>
<dbReference type="AlphaFoldDB" id="A0AAU8J9P9"/>
<dbReference type="Gene3D" id="3.40.50.1010">
    <property type="entry name" value="5'-nuclease"/>
    <property type="match status" value="1"/>
</dbReference>
<dbReference type="CDD" id="cd18741">
    <property type="entry name" value="PIN_VapC4-5_FitB-like"/>
    <property type="match status" value="1"/>
</dbReference>
<feature type="domain" description="PIN" evidence="8">
    <location>
        <begin position="4"/>
        <end position="114"/>
    </location>
</feature>
<keyword evidence="4" id="KW-0479">Metal-binding</keyword>
<evidence type="ECO:0000313" key="9">
    <source>
        <dbReference type="EMBL" id="XCM35872.1"/>
    </source>
</evidence>
<dbReference type="GO" id="GO:0016787">
    <property type="term" value="F:hydrolase activity"/>
    <property type="evidence" value="ECO:0007669"/>
    <property type="project" value="UniProtKB-KW"/>
</dbReference>
<accession>A0AAU8J9P9</accession>
<comment type="similarity">
    <text evidence="7">Belongs to the PINc/VapC protein family.</text>
</comment>
<comment type="cofactor">
    <cofactor evidence="1">
        <name>Mg(2+)</name>
        <dbReference type="ChEBI" id="CHEBI:18420"/>
    </cofactor>
</comment>
<dbReference type="RefSeq" id="WP_190878913.1">
    <property type="nucleotide sequence ID" value="NZ_CP159837.1"/>
</dbReference>
<dbReference type="SUPFAM" id="SSF88723">
    <property type="entry name" value="PIN domain-like"/>
    <property type="match status" value="1"/>
</dbReference>
<keyword evidence="6" id="KW-0460">Magnesium</keyword>
<reference evidence="9" key="1">
    <citation type="submission" date="2024-07" db="EMBL/GenBank/DDBJ databases">
        <authorList>
            <person name="Kim Y.J."/>
            <person name="Jeong J.Y."/>
        </authorList>
    </citation>
    <scope>NUCLEOTIDE SEQUENCE</scope>
    <source>
        <strain evidence="9">GIHE-MW2</strain>
    </source>
</reference>
<dbReference type="PANTHER" id="PTHR33653:SF1">
    <property type="entry name" value="RIBONUCLEASE VAPC2"/>
    <property type="match status" value="1"/>
</dbReference>
<dbReference type="GO" id="GO:0046872">
    <property type="term" value="F:metal ion binding"/>
    <property type="evidence" value="ECO:0007669"/>
    <property type="project" value="UniProtKB-KW"/>
</dbReference>
<dbReference type="Pfam" id="PF01850">
    <property type="entry name" value="PIN"/>
    <property type="match status" value="1"/>
</dbReference>
<name>A0AAU8J9P9_9CYAN</name>
<dbReference type="InterPro" id="IPR029060">
    <property type="entry name" value="PIN-like_dom_sf"/>
</dbReference>